<dbReference type="SUPFAM" id="SSF55931">
    <property type="entry name" value="Glutamine synthetase/guanido kinase"/>
    <property type="match status" value="1"/>
</dbReference>
<evidence type="ECO:0000256" key="2">
    <source>
        <dbReference type="ARBA" id="ARBA00022741"/>
    </source>
</evidence>
<evidence type="ECO:0000256" key="3">
    <source>
        <dbReference type="ARBA" id="ARBA00022777"/>
    </source>
</evidence>
<dbReference type="InterPro" id="IPR022414">
    <property type="entry name" value="ATP-guanido_PTrfase_cat"/>
</dbReference>
<dbReference type="GO" id="GO:0046314">
    <property type="term" value="P:phosphocreatine biosynthetic process"/>
    <property type="evidence" value="ECO:0007669"/>
    <property type="project" value="InterPro"/>
</dbReference>
<gene>
    <name evidence="9" type="ORF">Cvel_11708</name>
</gene>
<feature type="compositionally biased region" description="Basic and acidic residues" evidence="7">
    <location>
        <begin position="335"/>
        <end position="344"/>
    </location>
</feature>
<keyword evidence="1 5" id="KW-0808">Transferase</keyword>
<dbReference type="PANTHER" id="PTHR11547:SF64">
    <property type="entry name" value="CHROMOSOME UNDETERMINED SCAFFOLD_51, WHOLE GENOME SHOTGUN SEQUENCE"/>
    <property type="match status" value="1"/>
</dbReference>
<evidence type="ECO:0000256" key="1">
    <source>
        <dbReference type="ARBA" id="ARBA00022679"/>
    </source>
</evidence>
<keyword evidence="6" id="KW-0175">Coiled coil</keyword>
<feature type="binding site" evidence="5">
    <location>
        <begin position="80"/>
        <end position="85"/>
    </location>
    <ligand>
        <name>ATP</name>
        <dbReference type="ChEBI" id="CHEBI:30616"/>
    </ligand>
</feature>
<dbReference type="VEuPathDB" id="CryptoDB:Cvel_11708"/>
<feature type="binding site" evidence="5">
    <location>
        <begin position="54"/>
        <end position="58"/>
    </location>
    <ligand>
        <name>ATP</name>
        <dbReference type="ChEBI" id="CHEBI:30616"/>
    </ligand>
</feature>
<comment type="caution">
    <text evidence="5">Lacks conserved residue(s) required for the propagation of feature annotation.</text>
</comment>
<feature type="coiled-coil region" evidence="6">
    <location>
        <begin position="1"/>
        <end position="28"/>
    </location>
</feature>
<dbReference type="GO" id="GO:0005524">
    <property type="term" value="F:ATP binding"/>
    <property type="evidence" value="ECO:0007669"/>
    <property type="project" value="UniProtKB-UniRule"/>
</dbReference>
<evidence type="ECO:0000256" key="7">
    <source>
        <dbReference type="SAM" id="MobiDB-lite"/>
    </source>
</evidence>
<keyword evidence="4 5" id="KW-0067">ATP-binding</keyword>
<dbReference type="EMBL" id="CDMZ01005500">
    <property type="protein sequence ID" value="CEM53082.1"/>
    <property type="molecule type" value="Genomic_DNA"/>
</dbReference>
<dbReference type="PROSITE" id="PS51510">
    <property type="entry name" value="PHOSPHAGEN_KINASE_C"/>
    <property type="match status" value="1"/>
</dbReference>
<feature type="domain" description="Phosphagen kinase C-terminal" evidence="8">
    <location>
        <begin position="1"/>
        <end position="127"/>
    </location>
</feature>
<dbReference type="Gene3D" id="3.30.590.10">
    <property type="entry name" value="Glutamine synthetase/guanido kinase, catalytic domain"/>
    <property type="match status" value="1"/>
</dbReference>
<feature type="compositionally biased region" description="Basic and acidic residues" evidence="7">
    <location>
        <begin position="306"/>
        <end position="317"/>
    </location>
</feature>
<evidence type="ECO:0000256" key="6">
    <source>
        <dbReference type="SAM" id="Coils"/>
    </source>
</evidence>
<evidence type="ECO:0000313" key="9">
    <source>
        <dbReference type="EMBL" id="CEM53082.1"/>
    </source>
</evidence>
<feature type="region of interest" description="Disordered" evidence="7">
    <location>
        <begin position="169"/>
        <end position="195"/>
    </location>
</feature>
<name>A0A0G4I7M4_9ALVE</name>
<reference evidence="9" key="1">
    <citation type="submission" date="2014-11" db="EMBL/GenBank/DDBJ databases">
        <authorList>
            <person name="Otto D Thomas"/>
            <person name="Naeem Raeece"/>
        </authorList>
    </citation>
    <scope>NUCLEOTIDE SEQUENCE</scope>
</reference>
<protein>
    <recommendedName>
        <fullName evidence="8">Phosphagen kinase C-terminal domain-containing protein</fullName>
    </recommendedName>
</protein>
<dbReference type="InterPro" id="IPR000749">
    <property type="entry name" value="ATP-guanido_PTrfase"/>
</dbReference>
<dbReference type="PANTHER" id="PTHR11547">
    <property type="entry name" value="ARGININE OR CREATINE KINASE"/>
    <property type="match status" value="1"/>
</dbReference>
<dbReference type="GO" id="GO:0005615">
    <property type="term" value="C:extracellular space"/>
    <property type="evidence" value="ECO:0007669"/>
    <property type="project" value="TreeGrafter"/>
</dbReference>
<organism evidence="9">
    <name type="scientific">Chromera velia CCMP2878</name>
    <dbReference type="NCBI Taxonomy" id="1169474"/>
    <lineage>
        <taxon>Eukaryota</taxon>
        <taxon>Sar</taxon>
        <taxon>Alveolata</taxon>
        <taxon>Colpodellida</taxon>
        <taxon>Chromeraceae</taxon>
        <taxon>Chromera</taxon>
    </lineage>
</organism>
<feature type="region of interest" description="Disordered" evidence="7">
    <location>
        <begin position="217"/>
        <end position="352"/>
    </location>
</feature>
<keyword evidence="2 5" id="KW-0547">Nucleotide-binding</keyword>
<feature type="compositionally biased region" description="Basic and acidic residues" evidence="7">
    <location>
        <begin position="252"/>
        <end position="292"/>
    </location>
</feature>
<proteinExistence type="inferred from homology"/>
<dbReference type="AlphaFoldDB" id="A0A0G4I7M4"/>
<dbReference type="InterPro" id="IPR014746">
    <property type="entry name" value="Gln_synth/guanido_kin_cat_dom"/>
</dbReference>
<sequence>MEVSRDKVAHLKQTYRRLERELQRVFGERGGSFAKSGTFSYVTSCPTNLGAGMRASVLVPLPLLLPFLPLWYPDLGLQIRGGRGEGSEVVDGTVDLSPTQRFGLTEHEVLSQLAVGVKHLLFAYQGMDRMQRHAAVSLCSSAPPKVLQNVCAACVCGCLGGDIPQQAEDLPLPAGPPPGFEMQQQETEEEAAVPSVPHALHNNPEEATAAAVLVGPAANPENRGQSDGPLLPLPPPDARDRVQARRGSRGVLVRETELRKKERDERRRRDSLALESNHRRVQAAKEARERARVAVAQRGPSAAVALEREKRRGEQEKRKQRNSSELQKKKNAVKLAKEARDAAMQRRNSIRK</sequence>
<evidence type="ECO:0000259" key="8">
    <source>
        <dbReference type="PROSITE" id="PS51510"/>
    </source>
</evidence>
<keyword evidence="3 5" id="KW-0418">Kinase</keyword>
<evidence type="ECO:0000256" key="5">
    <source>
        <dbReference type="PROSITE-ProRule" id="PRU00843"/>
    </source>
</evidence>
<accession>A0A0G4I7M4</accession>
<dbReference type="Pfam" id="PF00217">
    <property type="entry name" value="ATP-gua_Ptrans"/>
    <property type="match status" value="1"/>
</dbReference>
<evidence type="ECO:0000256" key="4">
    <source>
        <dbReference type="ARBA" id="ARBA00022840"/>
    </source>
</evidence>
<comment type="similarity">
    <text evidence="5">Belongs to the ATP:guanido phosphotransferase family.</text>
</comment>
<dbReference type="GO" id="GO:0004111">
    <property type="term" value="F:creatine kinase activity"/>
    <property type="evidence" value="ECO:0007669"/>
    <property type="project" value="InterPro"/>
</dbReference>